<evidence type="ECO:0000313" key="2">
    <source>
        <dbReference type="EMBL" id="WIM99337.1"/>
    </source>
</evidence>
<feature type="domain" description="DUF6841" evidence="1">
    <location>
        <begin position="2"/>
        <end position="127"/>
    </location>
</feature>
<accession>A0ABY8WPF2</accession>
<dbReference type="Pfam" id="PF20795">
    <property type="entry name" value="DUF6841"/>
    <property type="match status" value="1"/>
</dbReference>
<dbReference type="InterPro" id="IPR049219">
    <property type="entry name" value="DUF6841"/>
</dbReference>
<reference evidence="2 3" key="1">
    <citation type="submission" date="2023-06" db="EMBL/GenBank/DDBJ databases">
        <authorList>
            <person name="Yushchuk O."/>
            <person name="Binda E."/>
            <person name="Ruckert-Reed C."/>
            <person name="Fedorenko V."/>
            <person name="Kalinowski J."/>
            <person name="Marinelli F."/>
        </authorList>
    </citation>
    <scope>NUCLEOTIDE SEQUENCE [LARGE SCALE GENOMIC DNA]</scope>
    <source>
        <strain evidence="2 3">NRRL 3884</strain>
    </source>
</reference>
<keyword evidence="3" id="KW-1185">Reference proteome</keyword>
<organism evidence="2 3">
    <name type="scientific">Actinoplanes oblitus</name>
    <dbReference type="NCBI Taxonomy" id="3040509"/>
    <lineage>
        <taxon>Bacteria</taxon>
        <taxon>Bacillati</taxon>
        <taxon>Actinomycetota</taxon>
        <taxon>Actinomycetes</taxon>
        <taxon>Micromonosporales</taxon>
        <taxon>Micromonosporaceae</taxon>
        <taxon>Actinoplanes</taxon>
    </lineage>
</organism>
<dbReference type="EMBL" id="CP126980">
    <property type="protein sequence ID" value="WIM99337.1"/>
    <property type="molecule type" value="Genomic_DNA"/>
</dbReference>
<protein>
    <recommendedName>
        <fullName evidence="1">DUF6841 domain-containing protein</fullName>
    </recommendedName>
</protein>
<proteinExistence type="predicted"/>
<evidence type="ECO:0000259" key="1">
    <source>
        <dbReference type="Pfam" id="PF20795"/>
    </source>
</evidence>
<dbReference type="Proteomes" id="UP001240150">
    <property type="component" value="Chromosome"/>
</dbReference>
<name>A0ABY8WPF2_9ACTN</name>
<sequence length="127" mass="13512">MDDVDRWFDEYLAVFAACARGERDTAALLDYYAVPLLVTTGDGAFPLTTAGEVAGVLGKQVDALRAAAFARTELVAAKVTVLNATSALFAATFSRGRADRTEIDRPAVTYLIADGPVGRRIHVLAAH</sequence>
<gene>
    <name evidence="2" type="ORF">ACTOB_002987</name>
</gene>
<dbReference type="RefSeq" id="WP_284920775.1">
    <property type="nucleotide sequence ID" value="NZ_CP126980.1"/>
</dbReference>
<evidence type="ECO:0000313" key="3">
    <source>
        <dbReference type="Proteomes" id="UP001240150"/>
    </source>
</evidence>